<accession>A0A1L9S005</accession>
<evidence type="ECO:0000256" key="1">
    <source>
        <dbReference type="SAM" id="Coils"/>
    </source>
</evidence>
<reference evidence="4" key="1">
    <citation type="journal article" date="2017" name="Genome Biol.">
        <title>Comparative genomics reveals high biological diversity and specific adaptations in the industrially and medically important fungal genus Aspergillus.</title>
        <authorList>
            <person name="de Vries R.P."/>
            <person name="Riley R."/>
            <person name="Wiebenga A."/>
            <person name="Aguilar-Osorio G."/>
            <person name="Amillis S."/>
            <person name="Uchima C.A."/>
            <person name="Anderluh G."/>
            <person name="Asadollahi M."/>
            <person name="Askin M."/>
            <person name="Barry K."/>
            <person name="Battaglia E."/>
            <person name="Bayram O."/>
            <person name="Benocci T."/>
            <person name="Braus-Stromeyer S.A."/>
            <person name="Caldana C."/>
            <person name="Canovas D."/>
            <person name="Cerqueira G.C."/>
            <person name="Chen F."/>
            <person name="Chen W."/>
            <person name="Choi C."/>
            <person name="Clum A."/>
            <person name="Dos Santos R.A."/>
            <person name="Damasio A.R."/>
            <person name="Diallinas G."/>
            <person name="Emri T."/>
            <person name="Fekete E."/>
            <person name="Flipphi M."/>
            <person name="Freyberg S."/>
            <person name="Gallo A."/>
            <person name="Gournas C."/>
            <person name="Habgood R."/>
            <person name="Hainaut M."/>
            <person name="Harispe M.L."/>
            <person name="Henrissat B."/>
            <person name="Hilden K.S."/>
            <person name="Hope R."/>
            <person name="Hossain A."/>
            <person name="Karabika E."/>
            <person name="Karaffa L."/>
            <person name="Karanyi Z."/>
            <person name="Krasevec N."/>
            <person name="Kuo A."/>
            <person name="Kusch H."/>
            <person name="LaButti K."/>
            <person name="Lagendijk E.L."/>
            <person name="Lapidus A."/>
            <person name="Levasseur A."/>
            <person name="Lindquist E."/>
            <person name="Lipzen A."/>
            <person name="Logrieco A.F."/>
            <person name="MacCabe A."/>
            <person name="Maekelae M.R."/>
            <person name="Malavazi I."/>
            <person name="Melin P."/>
            <person name="Meyer V."/>
            <person name="Mielnichuk N."/>
            <person name="Miskei M."/>
            <person name="Molnar A.P."/>
            <person name="Mule G."/>
            <person name="Ngan C.Y."/>
            <person name="Orejas M."/>
            <person name="Orosz E."/>
            <person name="Ouedraogo J.P."/>
            <person name="Overkamp K.M."/>
            <person name="Park H.-S."/>
            <person name="Perrone G."/>
            <person name="Piumi F."/>
            <person name="Punt P.J."/>
            <person name="Ram A.F."/>
            <person name="Ramon A."/>
            <person name="Rauscher S."/>
            <person name="Record E."/>
            <person name="Riano-Pachon D.M."/>
            <person name="Robert V."/>
            <person name="Roehrig J."/>
            <person name="Ruller R."/>
            <person name="Salamov A."/>
            <person name="Salih N.S."/>
            <person name="Samson R.A."/>
            <person name="Sandor E."/>
            <person name="Sanguinetti M."/>
            <person name="Schuetze T."/>
            <person name="Sepcic K."/>
            <person name="Shelest E."/>
            <person name="Sherlock G."/>
            <person name="Sophianopoulou V."/>
            <person name="Squina F.M."/>
            <person name="Sun H."/>
            <person name="Susca A."/>
            <person name="Todd R.B."/>
            <person name="Tsang A."/>
            <person name="Unkles S.E."/>
            <person name="van de Wiele N."/>
            <person name="van Rossen-Uffink D."/>
            <person name="Oliveira J.V."/>
            <person name="Vesth T.C."/>
            <person name="Visser J."/>
            <person name="Yu J.-H."/>
            <person name="Zhou M."/>
            <person name="Andersen M.R."/>
            <person name="Archer D.B."/>
            <person name="Baker S.E."/>
            <person name="Benoit I."/>
            <person name="Brakhage A.A."/>
            <person name="Braus G.H."/>
            <person name="Fischer R."/>
            <person name="Frisvad J.C."/>
            <person name="Goldman G.H."/>
            <person name="Houbraken J."/>
            <person name="Oakley B."/>
            <person name="Pocsi I."/>
            <person name="Scazzocchio C."/>
            <person name="Seiboth B."/>
            <person name="vanKuyk P.A."/>
            <person name="Wortman J."/>
            <person name="Dyer P.S."/>
            <person name="Grigoriev I.V."/>
        </authorList>
    </citation>
    <scope>NUCLEOTIDE SEQUENCE [LARGE SCALE GENOMIC DNA]</scope>
    <source>
        <strain evidence="4">DTO 134E9</strain>
    </source>
</reference>
<organism evidence="3 4">
    <name type="scientific">Aspergillus wentii DTO 134E9</name>
    <dbReference type="NCBI Taxonomy" id="1073089"/>
    <lineage>
        <taxon>Eukaryota</taxon>
        <taxon>Fungi</taxon>
        <taxon>Dikarya</taxon>
        <taxon>Ascomycota</taxon>
        <taxon>Pezizomycotina</taxon>
        <taxon>Eurotiomycetes</taxon>
        <taxon>Eurotiomycetidae</taxon>
        <taxon>Eurotiales</taxon>
        <taxon>Aspergillaceae</taxon>
        <taxon>Aspergillus</taxon>
        <taxon>Aspergillus subgen. Cremei</taxon>
    </lineage>
</organism>
<feature type="coiled-coil region" evidence="1">
    <location>
        <begin position="575"/>
        <end position="633"/>
    </location>
</feature>
<dbReference type="GeneID" id="63745849"/>
<dbReference type="EMBL" id="KV878209">
    <property type="protein sequence ID" value="OJJ40427.1"/>
    <property type="molecule type" value="Genomic_DNA"/>
</dbReference>
<feature type="compositionally biased region" description="Polar residues" evidence="2">
    <location>
        <begin position="391"/>
        <end position="412"/>
    </location>
</feature>
<feature type="compositionally biased region" description="Acidic residues" evidence="2">
    <location>
        <begin position="106"/>
        <end position="116"/>
    </location>
</feature>
<evidence type="ECO:0000313" key="3">
    <source>
        <dbReference type="EMBL" id="OJJ40427.1"/>
    </source>
</evidence>
<feature type="compositionally biased region" description="Polar residues" evidence="2">
    <location>
        <begin position="363"/>
        <end position="381"/>
    </location>
</feature>
<dbReference type="RefSeq" id="XP_040694103.1">
    <property type="nucleotide sequence ID" value="XM_040830001.1"/>
</dbReference>
<feature type="compositionally biased region" description="Polar residues" evidence="2">
    <location>
        <begin position="345"/>
        <end position="355"/>
    </location>
</feature>
<feature type="compositionally biased region" description="Polar residues" evidence="2">
    <location>
        <begin position="138"/>
        <end position="159"/>
    </location>
</feature>
<keyword evidence="4" id="KW-1185">Reference proteome</keyword>
<name>A0A1L9S005_ASPWE</name>
<protein>
    <submittedName>
        <fullName evidence="3">Uncharacterized protein</fullName>
    </submittedName>
</protein>
<evidence type="ECO:0000313" key="4">
    <source>
        <dbReference type="Proteomes" id="UP000184383"/>
    </source>
</evidence>
<sequence>MPSKSKSVPRKQPRWTEEERSRLWDLRSQKLYLSWDKFHRLYFPDRSMNATVKAYSDMKLAKEKSETPRTSSTKPPKTMKRPLTEEGSAKPRVPKKQKADINDGPDSIDVDSDSDSGESTGGDLGTDGKQLSDDVRQLPQTSMRNSSQSAATTSRTPLASRNRASRREGNETPTAKHPGNTAFKAVNQTGAPRPIVAPAPSPKLANGPLPKKIDNPTSNTMRSNRLQSSAETLVSKKTDETTSLMHKTKSAPKKVDNAVPSPANKSKITPFNKTTASGQKSVEVSSSAPPETIFKAGESKTPVQRPNQPKIPATAPASQQNNIPPISGQGDIRTALPTYEEPDLSESSPAHQNKSIPPVTAIESRQSSAETTSTAQNSIRQNRSEPPAPATKQNGLPSTVAQVTGRASSATVPASKDCPAPGSGREFRSFPISAFQSQGRFAEASTPIQINGEPPSAPPSAPLTAPASKQVDAPVSTMKMTGPVPFTGMPIPKLDDMPKLVPENMPFPSKEQPLGGFTPESWEWAGNCLSWSANSQFWIAGMLHQGRNALEENQNLRREIWENKEYHRFAEDGLRKKHEADINHLREQLNQRKELDLLVEHLKTQNKQQEERVKALQSELTESIKANETLKQEMTKKTQLKCEECPTKSEQIKFKDEQIQYFLDLDRSFAESRKKAFERMSLQALSPTPPTSASGTM</sequence>
<proteinExistence type="predicted"/>
<gene>
    <name evidence="3" type="ORF">ASPWEDRAFT_166497</name>
</gene>
<dbReference type="OrthoDB" id="4508198at2759"/>
<feature type="region of interest" description="Disordered" evidence="2">
    <location>
        <begin position="1"/>
        <end position="20"/>
    </location>
</feature>
<evidence type="ECO:0000256" key="2">
    <source>
        <dbReference type="SAM" id="MobiDB-lite"/>
    </source>
</evidence>
<dbReference type="AlphaFoldDB" id="A0A1L9S005"/>
<dbReference type="VEuPathDB" id="FungiDB:ASPWEDRAFT_166497"/>
<feature type="region of interest" description="Disordered" evidence="2">
    <location>
        <begin position="57"/>
        <end position="471"/>
    </location>
</feature>
<feature type="compositionally biased region" description="Polar residues" evidence="2">
    <location>
        <begin position="215"/>
        <end position="232"/>
    </location>
</feature>
<feature type="compositionally biased region" description="Polar residues" evidence="2">
    <location>
        <begin position="263"/>
        <end position="289"/>
    </location>
</feature>
<dbReference type="Proteomes" id="UP000184383">
    <property type="component" value="Unassembled WGS sequence"/>
</dbReference>
<keyword evidence="1" id="KW-0175">Coiled coil</keyword>